<dbReference type="AlphaFoldDB" id="A0A5Y9DR65"/>
<dbReference type="RefSeq" id="WP_149040345.1">
    <property type="nucleotide sequence ID" value="NZ_VTIO01000001.1"/>
</dbReference>
<evidence type="ECO:0000259" key="2">
    <source>
        <dbReference type="Pfam" id="PF07693"/>
    </source>
</evidence>
<evidence type="ECO:0000313" key="3">
    <source>
        <dbReference type="EMBL" id="ECQ6722156.1"/>
    </source>
</evidence>
<dbReference type="EMBL" id="AAKCDQ010000010">
    <property type="protein sequence ID" value="ECQ6724215.1"/>
    <property type="molecule type" value="Genomic_DNA"/>
</dbReference>
<keyword evidence="1" id="KW-1133">Transmembrane helix</keyword>
<reference evidence="4" key="1">
    <citation type="submission" date="2019-08" db="EMBL/GenBank/DDBJ databases">
        <authorList>
            <consortium name="GenomeTrakr network: Whole genome sequencing for foodborne pathogen traceback"/>
        </authorList>
    </citation>
    <scope>NUCLEOTIDE SEQUENCE</scope>
    <source>
        <strain evidence="4">AG19-0288</strain>
    </source>
</reference>
<evidence type="ECO:0000313" key="4">
    <source>
        <dbReference type="EMBL" id="ECQ6724215.1"/>
    </source>
</evidence>
<keyword evidence="1" id="KW-0812">Transmembrane</keyword>
<organism evidence="4">
    <name type="scientific">Listeria monocytogenes</name>
    <dbReference type="NCBI Taxonomy" id="1639"/>
    <lineage>
        <taxon>Bacteria</taxon>
        <taxon>Bacillati</taxon>
        <taxon>Bacillota</taxon>
        <taxon>Bacilli</taxon>
        <taxon>Bacillales</taxon>
        <taxon>Listeriaceae</taxon>
        <taxon>Listeria</taxon>
    </lineage>
</organism>
<dbReference type="SUPFAM" id="SSF52540">
    <property type="entry name" value="P-loop containing nucleoside triphosphate hydrolases"/>
    <property type="match status" value="1"/>
</dbReference>
<feature type="transmembrane region" description="Helical" evidence="1">
    <location>
        <begin position="139"/>
        <end position="157"/>
    </location>
</feature>
<dbReference type="InterPro" id="IPR011646">
    <property type="entry name" value="KAP_P-loop"/>
</dbReference>
<keyword evidence="1" id="KW-0472">Membrane</keyword>
<comment type="caution">
    <text evidence="4">The sequence shown here is derived from an EMBL/GenBank/DDBJ whole genome shotgun (WGS) entry which is preliminary data.</text>
</comment>
<protein>
    <recommendedName>
        <fullName evidence="2">KAP NTPase domain-containing protein</fullName>
    </recommendedName>
</protein>
<dbReference type="InterPro" id="IPR027417">
    <property type="entry name" value="P-loop_NTPase"/>
</dbReference>
<gene>
    <name evidence="3" type="ORF">FZ622_04395</name>
    <name evidence="4" type="ORF">FZ622_15060</name>
</gene>
<proteinExistence type="predicted"/>
<evidence type="ECO:0000256" key="1">
    <source>
        <dbReference type="SAM" id="Phobius"/>
    </source>
</evidence>
<dbReference type="Gene3D" id="3.40.50.300">
    <property type="entry name" value="P-loop containing nucleotide triphosphate hydrolases"/>
    <property type="match status" value="1"/>
</dbReference>
<name>A0A5Y9DR65_LISMN</name>
<sequence length="660" mass="78909">MRDKPIFGKNDSNYSITYNARAYSDYIKFFKENNDDVIFLNGKWGSGKTSYLNIILEENKIKFIKLKKKIVKTIDLWRITTNQKTSEICYRTLFPITGFIAKYIFLLFFLILSGLAVYFSSLKTPIISTNSNLSSINTASYFFFISGFLSGMTQILGKIDYDSVFLKLLKIRTKKIFLWRSRIIIIDDFDRVKSSRQEELYKIFNLIINKKIKFVFLADYNSIEKNEGSYLQKIIDRRIELPYELSPSNFWTIYFENIISLIEEKRSDELSNTETENLESLKNEIIMENRTLREKYTFEKYVDEIIFQDERYDKINIDQQFLIIYLYLFHNNHYSILISKIDKLLNLYTFSFRITIQGDSKTKKDELETIKSKAKEYFADNNTPTVLILDILLRYDDLLKNTQYTNYKYNDFTAQFPNYLINYIPVNIAGKDIRDIINSSSTREQVLQKIQEYSNSDISDYIRRNQNHLTTLEKNHLFNLAMDFVYHQDYKYPYDKDKNEQIIKVEISKIISFGLYLNTYFYSRNKDEAREYLQKHFIYKLDVSAQLQFYQYYIFIQPTNALESQKADIESVINSDTINDLEYPELIFEYLYQTNKNFTSQQIKSLLLLSDQQFYHFISRNCYVNDMDKVRLDSNLSQNYSDQIQKRYANMDSFYKDKLK</sequence>
<accession>A0A5Y9DR65</accession>
<dbReference type="Pfam" id="PF07693">
    <property type="entry name" value="KAP_NTPase"/>
    <property type="match status" value="1"/>
</dbReference>
<feature type="transmembrane region" description="Helical" evidence="1">
    <location>
        <begin position="100"/>
        <end position="119"/>
    </location>
</feature>
<feature type="domain" description="KAP NTPase" evidence="2">
    <location>
        <begin position="23"/>
        <end position="268"/>
    </location>
</feature>
<dbReference type="EMBL" id="AAKCDQ010000001">
    <property type="protein sequence ID" value="ECQ6722156.1"/>
    <property type="molecule type" value="Genomic_DNA"/>
</dbReference>